<feature type="compositionally biased region" description="Polar residues" evidence="1">
    <location>
        <begin position="92"/>
        <end position="106"/>
    </location>
</feature>
<dbReference type="EMBL" id="JACAZI010000024">
    <property type="protein sequence ID" value="KAF7335568.1"/>
    <property type="molecule type" value="Genomic_DNA"/>
</dbReference>
<organism evidence="3 4">
    <name type="scientific">Mycena venus</name>
    <dbReference type="NCBI Taxonomy" id="2733690"/>
    <lineage>
        <taxon>Eukaryota</taxon>
        <taxon>Fungi</taxon>
        <taxon>Dikarya</taxon>
        <taxon>Basidiomycota</taxon>
        <taxon>Agaricomycotina</taxon>
        <taxon>Agaricomycetes</taxon>
        <taxon>Agaricomycetidae</taxon>
        <taxon>Agaricales</taxon>
        <taxon>Marasmiineae</taxon>
        <taxon>Mycenaceae</taxon>
        <taxon>Mycena</taxon>
    </lineage>
</organism>
<dbReference type="OrthoDB" id="2955681at2759"/>
<keyword evidence="2" id="KW-1133">Transmembrane helix</keyword>
<protein>
    <submittedName>
        <fullName evidence="3">Uncharacterized protein</fullName>
    </submittedName>
</protein>
<accession>A0A8H6X6Q8</accession>
<dbReference type="AlphaFoldDB" id="A0A8H6X6Q8"/>
<keyword evidence="2" id="KW-0812">Transmembrane</keyword>
<evidence type="ECO:0000313" key="4">
    <source>
        <dbReference type="Proteomes" id="UP000620124"/>
    </source>
</evidence>
<feature type="region of interest" description="Disordered" evidence="1">
    <location>
        <begin position="92"/>
        <end position="111"/>
    </location>
</feature>
<keyword evidence="4" id="KW-1185">Reference proteome</keyword>
<comment type="caution">
    <text evidence="3">The sequence shown here is derived from an EMBL/GenBank/DDBJ whole genome shotgun (WGS) entry which is preliminary data.</text>
</comment>
<dbReference type="Proteomes" id="UP000620124">
    <property type="component" value="Unassembled WGS sequence"/>
</dbReference>
<evidence type="ECO:0000256" key="1">
    <source>
        <dbReference type="SAM" id="MobiDB-lite"/>
    </source>
</evidence>
<feature type="transmembrane region" description="Helical" evidence="2">
    <location>
        <begin position="20"/>
        <end position="43"/>
    </location>
</feature>
<sequence>MPLLPPRQEQASATGPSAGLTFGLTFAGILGLGLVVFLIFFVVRKTQRSKEGGRRGGLLFSAEPDETKDHLIDEQAPPVHSESDARIIHRTQSVSTPLTSPDSAGSSRPLVPRITIPDSPGLMTTAFMDAHGSAVHSACMDSSESASAYSAQFPSATSSHHPHPITVRAGPSRLLPVRTQAQQQQQPEQPTTVARGDVTAAVARPVITAGRAAALPLPLLRLADHRRARRRRVADADDDDHGAALAVHLRHRGAADGARARAGRPPGVGVGDVRALGGARRVSGDAPPPAASPVGRHSLSFSFSFSVDAGVVVGGVGGVDLLGDAALVGLPHASIRRTSARRSYPPRTSTTDSEKRHIKWAWRTAVVAELVFFVFFPRVPY</sequence>
<feature type="compositionally biased region" description="Low complexity" evidence="1">
    <location>
        <begin position="179"/>
        <end position="192"/>
    </location>
</feature>
<proteinExistence type="predicted"/>
<name>A0A8H6X6Q8_9AGAR</name>
<feature type="region of interest" description="Disordered" evidence="1">
    <location>
        <begin position="177"/>
        <end position="197"/>
    </location>
</feature>
<reference evidence="3" key="1">
    <citation type="submission" date="2020-05" db="EMBL/GenBank/DDBJ databases">
        <title>Mycena genomes resolve the evolution of fungal bioluminescence.</title>
        <authorList>
            <person name="Tsai I.J."/>
        </authorList>
    </citation>
    <scope>NUCLEOTIDE SEQUENCE</scope>
    <source>
        <strain evidence="3">CCC161011</strain>
    </source>
</reference>
<keyword evidence="2" id="KW-0472">Membrane</keyword>
<evidence type="ECO:0000256" key="2">
    <source>
        <dbReference type="SAM" id="Phobius"/>
    </source>
</evidence>
<gene>
    <name evidence="3" type="ORF">MVEN_02210900</name>
</gene>
<feature type="transmembrane region" description="Helical" evidence="2">
    <location>
        <begin position="360"/>
        <end position="379"/>
    </location>
</feature>
<evidence type="ECO:0000313" key="3">
    <source>
        <dbReference type="EMBL" id="KAF7335568.1"/>
    </source>
</evidence>